<dbReference type="Proteomes" id="UP000024635">
    <property type="component" value="Unassembled WGS sequence"/>
</dbReference>
<gene>
    <name evidence="1" type="primary">Acey_s0143.g2355</name>
    <name evidence="1" type="ORF">Y032_0143g2355</name>
</gene>
<evidence type="ECO:0000313" key="2">
    <source>
        <dbReference type="Proteomes" id="UP000024635"/>
    </source>
</evidence>
<organism evidence="1 2">
    <name type="scientific">Ancylostoma ceylanicum</name>
    <dbReference type="NCBI Taxonomy" id="53326"/>
    <lineage>
        <taxon>Eukaryota</taxon>
        <taxon>Metazoa</taxon>
        <taxon>Ecdysozoa</taxon>
        <taxon>Nematoda</taxon>
        <taxon>Chromadorea</taxon>
        <taxon>Rhabditida</taxon>
        <taxon>Rhabditina</taxon>
        <taxon>Rhabditomorpha</taxon>
        <taxon>Strongyloidea</taxon>
        <taxon>Ancylostomatidae</taxon>
        <taxon>Ancylostomatinae</taxon>
        <taxon>Ancylostoma</taxon>
    </lineage>
</organism>
<comment type="caution">
    <text evidence="1">The sequence shown here is derived from an EMBL/GenBank/DDBJ whole genome shotgun (WGS) entry which is preliminary data.</text>
</comment>
<protein>
    <submittedName>
        <fullName evidence="1">Uncharacterized protein</fullName>
    </submittedName>
</protein>
<dbReference type="EMBL" id="JARK01001479">
    <property type="protein sequence ID" value="EYB97040.1"/>
    <property type="molecule type" value="Genomic_DNA"/>
</dbReference>
<accession>A0A016T2Y0</accession>
<sequence length="189" mass="21398">MCDQLAETRCYKFPHFIIEFSLDSVMAFIGSSCRTQMRPSGTNDTVAVKPCSELGGEGEWEVPNSKLQHSQHNPEALLPTWEQLGGGGPCFIEGIHGAQHHHLVVLEFEAMEELRKNNYKRKEAIKLSEYIVLIVGQPFDRPRCVPECQHSRCHGKRTVLLKKIDGLRVRSRSDGAVAQAVYLFEKEYT</sequence>
<dbReference type="AlphaFoldDB" id="A0A016T2Y0"/>
<proteinExistence type="predicted"/>
<reference evidence="2" key="1">
    <citation type="journal article" date="2015" name="Nat. Genet.">
        <title>The genome and transcriptome of the zoonotic hookworm Ancylostoma ceylanicum identify infection-specific gene families.</title>
        <authorList>
            <person name="Schwarz E.M."/>
            <person name="Hu Y."/>
            <person name="Antoshechkin I."/>
            <person name="Miller M.M."/>
            <person name="Sternberg P.W."/>
            <person name="Aroian R.V."/>
        </authorList>
    </citation>
    <scope>NUCLEOTIDE SEQUENCE</scope>
    <source>
        <strain evidence="2">HY135</strain>
    </source>
</reference>
<name>A0A016T2Y0_9BILA</name>
<evidence type="ECO:0000313" key="1">
    <source>
        <dbReference type="EMBL" id="EYB97040.1"/>
    </source>
</evidence>
<keyword evidence="2" id="KW-1185">Reference proteome</keyword>